<dbReference type="EMBL" id="FLQW01002105">
    <property type="protein sequence ID" value="SBS92364.1"/>
    <property type="molecule type" value="Genomic_DNA"/>
</dbReference>
<dbReference type="GO" id="GO:0031012">
    <property type="term" value="C:extracellular matrix"/>
    <property type="evidence" value="ECO:0007669"/>
    <property type="project" value="TreeGrafter"/>
</dbReference>
<dbReference type="InterPro" id="IPR032675">
    <property type="entry name" value="LRR_dom_sf"/>
</dbReference>
<gene>
    <name evidence="3" type="ORF">PMALA_036010</name>
</gene>
<dbReference type="Gene3D" id="3.80.10.10">
    <property type="entry name" value="Ribonuclease Inhibitor"/>
    <property type="match status" value="2"/>
</dbReference>
<dbReference type="PANTHER" id="PTHR24373">
    <property type="entry name" value="SLIT RELATED LEUCINE-RICH REPEAT NEURONAL PROTEIN"/>
    <property type="match status" value="1"/>
</dbReference>
<dbReference type="AlphaFoldDB" id="A0A1A8WHD4"/>
<evidence type="ECO:0000256" key="2">
    <source>
        <dbReference type="SAM" id="MobiDB-lite"/>
    </source>
</evidence>
<evidence type="ECO:0000313" key="3">
    <source>
        <dbReference type="EMBL" id="SBS92364.1"/>
    </source>
</evidence>
<dbReference type="InterPro" id="IPR050328">
    <property type="entry name" value="Dev_Immune_Receptor"/>
</dbReference>
<feature type="region of interest" description="Disordered" evidence="2">
    <location>
        <begin position="1"/>
        <end position="32"/>
    </location>
</feature>
<keyword evidence="1" id="KW-0732">Signal</keyword>
<evidence type="ECO:0000313" key="4">
    <source>
        <dbReference type="Proteomes" id="UP000078597"/>
    </source>
</evidence>
<dbReference type="Proteomes" id="UP000078597">
    <property type="component" value="Unassembled WGS sequence"/>
</dbReference>
<proteinExistence type="predicted"/>
<evidence type="ECO:0000256" key="1">
    <source>
        <dbReference type="ARBA" id="ARBA00022729"/>
    </source>
</evidence>
<accession>A0A1A8WHD4</accession>
<dbReference type="SUPFAM" id="SSF52058">
    <property type="entry name" value="L domain-like"/>
    <property type="match status" value="1"/>
</dbReference>
<dbReference type="VEuPathDB" id="PlasmoDB:PmUG01_07018300"/>
<dbReference type="GO" id="GO:0005615">
    <property type="term" value="C:extracellular space"/>
    <property type="evidence" value="ECO:0007669"/>
    <property type="project" value="TreeGrafter"/>
</dbReference>
<feature type="compositionally biased region" description="Acidic residues" evidence="2">
    <location>
        <begin position="19"/>
        <end position="32"/>
    </location>
</feature>
<feature type="non-terminal residue" evidence="3">
    <location>
        <position position="1"/>
    </location>
</feature>
<name>A0A1A8WHD4_PLAMA</name>
<reference evidence="4" key="1">
    <citation type="submission" date="2016-05" db="EMBL/GenBank/DDBJ databases">
        <authorList>
            <person name="Naeem Raeece"/>
        </authorList>
    </citation>
    <scope>NUCLEOTIDE SEQUENCE [LARGE SCALE GENOMIC DNA]</scope>
</reference>
<sequence length="401" mass="47420">SMTCSNVQGKGAESLEEKEGNEDAENKVEEDESMNVLNDRRVFTYIERTNEFDENYINIILNFKKLNIKSEQIFDDIVSANKISIIDDIKKAQKELERISRGKSNYHLYKKELTTQNNIENLKYDNSKHLSVIWELDLSFNYFTEISIDDILSILFKNDIIKEKGILHLNNLRALNLRKNYLNKVPYVCKYTLTQLRILCLSHNELGGLGNICQGNIAKEEGAEGEGVQENEAEVENMPVDEGILNENFPNLEHVYFQNNKIESFIFLKCLLNKHKKITHINISFNKISSFKSFPYLKNLKYFDLSFNTELLLYNDNEEDERRKREEITMEMEQQNIFNNKYFSLPLNYDKQDFLIYNFLMLLKHSFPNLQKINIKHTPTYSLIKHKINRENKNEFIYYPF</sequence>
<protein>
    <submittedName>
        <fullName evidence="3">Leucine-rich repeat protein</fullName>
    </submittedName>
</protein>
<dbReference type="PANTHER" id="PTHR24373:SF378">
    <property type="entry name" value="FI03225P-RELATED"/>
    <property type="match status" value="1"/>
</dbReference>
<organism evidence="3 4">
    <name type="scientific">Plasmodium malariae</name>
    <dbReference type="NCBI Taxonomy" id="5858"/>
    <lineage>
        <taxon>Eukaryota</taxon>
        <taxon>Sar</taxon>
        <taxon>Alveolata</taxon>
        <taxon>Apicomplexa</taxon>
        <taxon>Aconoidasida</taxon>
        <taxon>Haemosporida</taxon>
        <taxon>Plasmodiidae</taxon>
        <taxon>Plasmodium</taxon>
        <taxon>Plasmodium (Plasmodium)</taxon>
    </lineage>
</organism>